<evidence type="ECO:0000313" key="2">
    <source>
        <dbReference type="EMBL" id="WZU63497.1"/>
    </source>
</evidence>
<keyword evidence="3" id="KW-1185">Reference proteome</keyword>
<evidence type="ECO:0000313" key="3">
    <source>
        <dbReference type="Proteomes" id="UP001451782"/>
    </source>
</evidence>
<dbReference type="Proteomes" id="UP001451782">
    <property type="component" value="Chromosome"/>
</dbReference>
<name>A0AAN0NF34_9RHOB</name>
<organism evidence="2 3">
    <name type="scientific">Yoonia algicola</name>
    <dbReference type="NCBI Taxonomy" id="3137368"/>
    <lineage>
        <taxon>Bacteria</taxon>
        <taxon>Pseudomonadati</taxon>
        <taxon>Pseudomonadota</taxon>
        <taxon>Alphaproteobacteria</taxon>
        <taxon>Rhodobacterales</taxon>
        <taxon>Paracoccaceae</taxon>
        <taxon>Yoonia</taxon>
    </lineage>
</organism>
<dbReference type="AlphaFoldDB" id="A0AAN0NF34"/>
<dbReference type="InterPro" id="IPR028992">
    <property type="entry name" value="Hedgehog/Intein_dom"/>
</dbReference>
<accession>A0AAN0NF34</accession>
<dbReference type="EMBL" id="CP151762">
    <property type="protein sequence ID" value="WZU63497.1"/>
    <property type="molecule type" value="Genomic_DNA"/>
</dbReference>
<dbReference type="KEGG" id="yag:AABB28_16885"/>
<dbReference type="Gene3D" id="2.170.16.10">
    <property type="entry name" value="Hedgehog/Intein (Hint) domain"/>
    <property type="match status" value="1"/>
</dbReference>
<proteinExistence type="predicted"/>
<protein>
    <submittedName>
        <fullName evidence="2">Hint domain-containing protein</fullName>
    </submittedName>
</protein>
<dbReference type="InterPro" id="IPR036844">
    <property type="entry name" value="Hint_dom_sf"/>
</dbReference>
<sequence length="350" mass="36792">MVLRTFFAIDSDNLVVTSSSDVGLVGNGIINNSDTPNGTIFIYSGGGGTSVTIDDDDGGGNANTFNDDDRFDHQITNGGGIVANGTFVEAESLIQLRALDVNGNLTGPTITVTVFSQGGVTSDVWGFGTNTALQNGVSYVKVGGSNTGSTPYSNFITCFEARTEIKVRSGLKAAEDIAIGDMVWTRDSGYQPVRWVGKTTVAAAGAFAPIVISPGAIGNAEELVVSPQHRILLSSASAELLFGVNEVFVAAKHLCGLPGVSERAGGTITYVHFMFDTHQIVSANGINCESFFLSEFSVSGVEADQRRELLALFPSLATGMQEFGSTAVTPLKRFEANLFCDYLQAGHSGR</sequence>
<evidence type="ECO:0000259" key="1">
    <source>
        <dbReference type="Pfam" id="PF13403"/>
    </source>
</evidence>
<feature type="domain" description="Hedgehog/Intein (Hint)" evidence="1">
    <location>
        <begin position="157"/>
        <end position="293"/>
    </location>
</feature>
<gene>
    <name evidence="2" type="ORF">AABB28_16885</name>
</gene>
<reference evidence="2 3" key="1">
    <citation type="submission" date="2024-04" db="EMBL/GenBank/DDBJ databases">
        <title>Phylogenomic analyses of a clade within the roseobacter group suggest taxonomic reassignments of species of the genera Aestuariivita, Citreicella, Loktanella, Nautella, Pelagibaca, Ruegeria, Thalassobius, Thiobacimonas and Tropicibacter, and the proposal o.</title>
        <authorList>
            <person name="Jeon C.O."/>
        </authorList>
    </citation>
    <scope>NUCLEOTIDE SEQUENCE [LARGE SCALE GENOMIC DNA]</scope>
    <source>
        <strain evidence="2 3">G8-12</strain>
    </source>
</reference>
<dbReference type="RefSeq" id="WP_342069878.1">
    <property type="nucleotide sequence ID" value="NZ_CP151762.1"/>
</dbReference>
<dbReference type="Pfam" id="PF13403">
    <property type="entry name" value="Hint_2"/>
    <property type="match status" value="1"/>
</dbReference>
<dbReference type="SUPFAM" id="SSF51294">
    <property type="entry name" value="Hedgehog/intein (Hint) domain"/>
    <property type="match status" value="1"/>
</dbReference>